<comment type="caution">
    <text evidence="2">The sequence shown here is derived from an EMBL/GenBank/DDBJ whole genome shotgun (WGS) entry which is preliminary data.</text>
</comment>
<evidence type="ECO:0000256" key="1">
    <source>
        <dbReference type="SAM" id="MobiDB-lite"/>
    </source>
</evidence>
<proteinExistence type="predicted"/>
<accession>A0A3M7PH05</accession>
<protein>
    <submittedName>
        <fullName evidence="2">Uncharacterized protein</fullName>
    </submittedName>
</protein>
<keyword evidence="3" id="KW-1185">Reference proteome</keyword>
<organism evidence="2 3">
    <name type="scientific">Brachionus plicatilis</name>
    <name type="common">Marine rotifer</name>
    <name type="synonym">Brachionus muelleri</name>
    <dbReference type="NCBI Taxonomy" id="10195"/>
    <lineage>
        <taxon>Eukaryota</taxon>
        <taxon>Metazoa</taxon>
        <taxon>Spiralia</taxon>
        <taxon>Gnathifera</taxon>
        <taxon>Rotifera</taxon>
        <taxon>Eurotatoria</taxon>
        <taxon>Monogononta</taxon>
        <taxon>Pseudotrocha</taxon>
        <taxon>Ploima</taxon>
        <taxon>Brachionidae</taxon>
        <taxon>Brachionus</taxon>
    </lineage>
</organism>
<reference evidence="2 3" key="1">
    <citation type="journal article" date="2018" name="Sci. Rep.">
        <title>Genomic signatures of local adaptation to the degree of environmental predictability in rotifers.</title>
        <authorList>
            <person name="Franch-Gras L."/>
            <person name="Hahn C."/>
            <person name="Garcia-Roger E.M."/>
            <person name="Carmona M.J."/>
            <person name="Serra M."/>
            <person name="Gomez A."/>
        </authorList>
    </citation>
    <scope>NUCLEOTIDE SEQUENCE [LARGE SCALE GENOMIC DNA]</scope>
    <source>
        <strain evidence="2">HYR1</strain>
    </source>
</reference>
<dbReference type="EMBL" id="REGN01010852">
    <property type="protein sequence ID" value="RMZ98308.1"/>
    <property type="molecule type" value="Genomic_DNA"/>
</dbReference>
<dbReference type="AlphaFoldDB" id="A0A3M7PH05"/>
<dbReference type="OrthoDB" id="2447694at2759"/>
<sequence>MLNLKQTLIFLLKKIHSFFKNFFQNNSNGQTKTLNPKNLHSESSTMSEAVGSSTANSRKPSLPNISTMFTPAHLETLGIQFENTQDIEQFFDLKLELYDFDESLMILNLIRHDLRTLDERPELLNELTDNEKTIGLLLNKVIAHDPLKVSIRESFTSNFLNYLLIKLGFAQYPLLMYSQPKYSLEFEGLKMTGKPEFSIENRSQIKCIFVDENRHLTNIKIATEFSECQIAAELTAAAYTSYASPASSSMLKDQTVFAVRVIGTRFTFYKAIFHKIYLESISSGNLDLAQRHELNVYRYPPNDETETLFGFDYSDNKHREIVLKLLIRLREQIKSV</sequence>
<gene>
    <name evidence="2" type="ORF">BpHYR1_017538</name>
</gene>
<dbReference type="Proteomes" id="UP000276133">
    <property type="component" value="Unassembled WGS sequence"/>
</dbReference>
<feature type="region of interest" description="Disordered" evidence="1">
    <location>
        <begin position="30"/>
        <end position="62"/>
    </location>
</feature>
<evidence type="ECO:0000313" key="3">
    <source>
        <dbReference type="Proteomes" id="UP000276133"/>
    </source>
</evidence>
<name>A0A3M7PH05_BRAPC</name>
<evidence type="ECO:0000313" key="2">
    <source>
        <dbReference type="EMBL" id="RMZ98308.1"/>
    </source>
</evidence>